<evidence type="ECO:0000313" key="3">
    <source>
        <dbReference type="Proteomes" id="UP000320888"/>
    </source>
</evidence>
<dbReference type="EMBL" id="VKLS01000019">
    <property type="protein sequence ID" value="TSB43596.1"/>
    <property type="molecule type" value="Genomic_DNA"/>
</dbReference>
<evidence type="ECO:0000313" key="2">
    <source>
        <dbReference type="EMBL" id="TSB43596.1"/>
    </source>
</evidence>
<sequence>MNTPVTTAPDARRTRRTLRTPGGLSLRLDVRAVVAGTALLALAAAARPPGRSPSSRSPHRSSPGG</sequence>
<organism evidence="2 3">
    <name type="scientific">Streptomyces benahoarensis</name>
    <dbReference type="NCBI Taxonomy" id="2595054"/>
    <lineage>
        <taxon>Bacteria</taxon>
        <taxon>Bacillati</taxon>
        <taxon>Actinomycetota</taxon>
        <taxon>Actinomycetes</taxon>
        <taxon>Kitasatosporales</taxon>
        <taxon>Streptomycetaceae</taxon>
        <taxon>Streptomyces</taxon>
    </lineage>
</organism>
<proteinExistence type="predicted"/>
<evidence type="ECO:0000256" key="1">
    <source>
        <dbReference type="SAM" id="MobiDB-lite"/>
    </source>
</evidence>
<feature type="region of interest" description="Disordered" evidence="1">
    <location>
        <begin position="44"/>
        <end position="65"/>
    </location>
</feature>
<comment type="caution">
    <text evidence="2">The sequence shown here is derived from an EMBL/GenBank/DDBJ whole genome shotgun (WGS) entry which is preliminary data.</text>
</comment>
<accession>A0A553ZQP3</accession>
<protein>
    <submittedName>
        <fullName evidence="2">Uncharacterized protein</fullName>
    </submittedName>
</protein>
<reference evidence="2 3" key="1">
    <citation type="submission" date="2019-07" db="EMBL/GenBank/DDBJ databases">
        <title>Draft genome for Streptomyces benahoarensis MZ03-48.</title>
        <authorList>
            <person name="Gonzalez-Pimentel J.L."/>
        </authorList>
    </citation>
    <scope>NUCLEOTIDE SEQUENCE [LARGE SCALE GENOMIC DNA]</scope>
    <source>
        <strain evidence="2 3">MZ03-48</strain>
    </source>
</reference>
<name>A0A553ZQP3_9ACTN</name>
<gene>
    <name evidence="2" type="ORF">FNZ23_03585</name>
</gene>
<dbReference type="AlphaFoldDB" id="A0A553ZQP3"/>
<keyword evidence="3" id="KW-1185">Reference proteome</keyword>
<dbReference type="Proteomes" id="UP000320888">
    <property type="component" value="Unassembled WGS sequence"/>
</dbReference>